<keyword evidence="1" id="KW-0732">Signal</keyword>
<comment type="caution">
    <text evidence="2">The sequence shown here is derived from an EMBL/GenBank/DDBJ whole genome shotgun (WGS) entry which is preliminary data.</text>
</comment>
<proteinExistence type="predicted"/>
<gene>
    <name evidence="2" type="ORF">FOZ61_007846</name>
</gene>
<name>A0A7J6L743_PEROL</name>
<feature type="signal peptide" evidence="1">
    <location>
        <begin position="1"/>
        <end position="18"/>
    </location>
</feature>
<protein>
    <submittedName>
        <fullName evidence="2">Uncharacterized protein</fullName>
    </submittedName>
</protein>
<evidence type="ECO:0000256" key="1">
    <source>
        <dbReference type="SAM" id="SignalP"/>
    </source>
</evidence>
<organism evidence="2 3">
    <name type="scientific">Perkinsus olseni</name>
    <name type="common">Perkinsus atlanticus</name>
    <dbReference type="NCBI Taxonomy" id="32597"/>
    <lineage>
        <taxon>Eukaryota</taxon>
        <taxon>Sar</taxon>
        <taxon>Alveolata</taxon>
        <taxon>Perkinsozoa</taxon>
        <taxon>Perkinsea</taxon>
        <taxon>Perkinsida</taxon>
        <taxon>Perkinsidae</taxon>
        <taxon>Perkinsus</taxon>
    </lineage>
</organism>
<dbReference type="EMBL" id="JABAHT010000495">
    <property type="protein sequence ID" value="KAF4654991.1"/>
    <property type="molecule type" value="Genomic_DNA"/>
</dbReference>
<dbReference type="OrthoDB" id="478533at2759"/>
<feature type="chain" id="PRO_5029778086" evidence="1">
    <location>
        <begin position="19"/>
        <end position="193"/>
    </location>
</feature>
<dbReference type="Proteomes" id="UP000570595">
    <property type="component" value="Unassembled WGS sequence"/>
</dbReference>
<dbReference type="AlphaFoldDB" id="A0A7J6L743"/>
<evidence type="ECO:0000313" key="3">
    <source>
        <dbReference type="Proteomes" id="UP000570595"/>
    </source>
</evidence>
<reference evidence="2 3" key="1">
    <citation type="submission" date="2020-04" db="EMBL/GenBank/DDBJ databases">
        <title>Perkinsus olseni comparative genomics.</title>
        <authorList>
            <person name="Bogema D.R."/>
        </authorList>
    </citation>
    <scope>NUCLEOTIDE SEQUENCE [LARGE SCALE GENOMIC DNA]</scope>
    <source>
        <strain evidence="2">ATCC PRA-179</strain>
    </source>
</reference>
<evidence type="ECO:0000313" key="2">
    <source>
        <dbReference type="EMBL" id="KAF4654991.1"/>
    </source>
</evidence>
<accession>A0A7J6L743</accession>
<sequence>MWTTVLLLSLCTLDSVASLPPPNAPNGHLNFYKEVGTPWFATDDWHRVNTSGLARIAHTNFVTVWPVNDDSVPVFNTDSYAEESLHNATLAGADPSSLVFTIPLIAHATYDVGYIGYSNAIYDLGGDPKGDGSIVYPGGAAIYFFSQPRATEKITLAKNLGLYGISLEASNGDTSDLFPWDDDSLFYALAAGI</sequence>